<feature type="transmembrane region" description="Helical" evidence="8">
    <location>
        <begin position="37"/>
        <end position="58"/>
    </location>
</feature>
<accession>A0A024H487</accession>
<evidence type="ECO:0000256" key="7">
    <source>
        <dbReference type="ARBA" id="ARBA00023136"/>
    </source>
</evidence>
<evidence type="ECO:0000256" key="9">
    <source>
        <dbReference type="SAM" id="MobiDB-lite"/>
    </source>
</evidence>
<dbReference type="Pfam" id="PF00528">
    <property type="entry name" value="BPD_transp_1"/>
    <property type="match status" value="2"/>
</dbReference>
<dbReference type="PROSITE" id="PS50928">
    <property type="entry name" value="ABC_TM1"/>
    <property type="match status" value="2"/>
</dbReference>
<evidence type="ECO:0000256" key="4">
    <source>
        <dbReference type="ARBA" id="ARBA00022519"/>
    </source>
</evidence>
<dbReference type="InterPro" id="IPR035906">
    <property type="entry name" value="MetI-like_sf"/>
</dbReference>
<comment type="subcellular location">
    <subcellularLocation>
        <location evidence="1">Cell inner membrane</location>
        <topology evidence="1">Multi-pass membrane protein</topology>
    </subcellularLocation>
    <subcellularLocation>
        <location evidence="8">Cell membrane</location>
        <topology evidence="8">Multi-pass membrane protein</topology>
    </subcellularLocation>
</comment>
<feature type="transmembrane region" description="Helical" evidence="8">
    <location>
        <begin position="319"/>
        <end position="346"/>
    </location>
</feature>
<dbReference type="GO" id="GO:0055085">
    <property type="term" value="P:transmembrane transport"/>
    <property type="evidence" value="ECO:0007669"/>
    <property type="project" value="InterPro"/>
</dbReference>
<evidence type="ECO:0000256" key="3">
    <source>
        <dbReference type="ARBA" id="ARBA00022475"/>
    </source>
</evidence>
<evidence type="ECO:0000256" key="2">
    <source>
        <dbReference type="ARBA" id="ARBA00022448"/>
    </source>
</evidence>
<dbReference type="PANTHER" id="PTHR43357">
    <property type="entry name" value="INNER MEMBRANE ABC TRANSPORTER PERMEASE PROTEIN YDCV"/>
    <property type="match status" value="1"/>
</dbReference>
<keyword evidence="5 8" id="KW-0812">Transmembrane</keyword>
<evidence type="ECO:0000256" key="8">
    <source>
        <dbReference type="RuleBase" id="RU363032"/>
    </source>
</evidence>
<dbReference type="STRING" id="861266.ARTSIC4J27_2931"/>
<keyword evidence="6 8" id="KW-1133">Transmembrane helix</keyword>
<feature type="domain" description="ABC transmembrane type-1" evidence="10">
    <location>
        <begin position="83"/>
        <end position="294"/>
    </location>
</feature>
<comment type="caution">
    <text evidence="11">The sequence shown here is derived from an EMBL/GenBank/DDBJ whole genome shotgun (WGS) entry which is preliminary data.</text>
</comment>
<feature type="transmembrane region" description="Helical" evidence="8">
    <location>
        <begin position="450"/>
        <end position="467"/>
    </location>
</feature>
<dbReference type="InterPro" id="IPR000515">
    <property type="entry name" value="MetI-like"/>
</dbReference>
<feature type="transmembrane region" description="Helical" evidence="8">
    <location>
        <begin position="417"/>
        <end position="438"/>
    </location>
</feature>
<proteinExistence type="inferred from homology"/>
<feature type="transmembrane region" description="Helical" evidence="8">
    <location>
        <begin position="227"/>
        <end position="249"/>
    </location>
</feature>
<reference evidence="12" key="1">
    <citation type="journal article" date="2014" name="Genome Announc.">
        <title>Genome Sequence of Arthrobacter siccitolerans 4J27, a Xeroprotectant-Producing Desiccation-Tolerant Microorganism.</title>
        <authorList>
            <person name="Manzanera M."/>
            <person name="Santa-Cruz-Calvo L."/>
            <person name="Vilchez J.I."/>
            <person name="Garcia-Fontana C."/>
            <person name="Silva-Castro G.A."/>
            <person name="Calvo C."/>
            <person name="Gonzalez-Lopez J."/>
        </authorList>
    </citation>
    <scope>NUCLEOTIDE SEQUENCE [LARGE SCALE GENOMIC DNA]</scope>
    <source>
        <strain evidence="12">4J27</strain>
    </source>
</reference>
<feature type="transmembrane region" description="Helical" evidence="8">
    <location>
        <begin position="505"/>
        <end position="527"/>
    </location>
</feature>
<gene>
    <name evidence="11" type="ORF">ARTSIC4J27_2931</name>
</gene>
<comment type="similarity">
    <text evidence="8">Belongs to the binding-protein-dependent transport system permease family.</text>
</comment>
<keyword evidence="4" id="KW-0997">Cell inner membrane</keyword>
<protein>
    <submittedName>
        <fullName evidence="11">Binding--dependent transport system inner membrane component family protein</fullName>
    </submittedName>
</protein>
<feature type="transmembrane region" description="Helical" evidence="8">
    <location>
        <begin position="381"/>
        <end position="405"/>
    </location>
</feature>
<keyword evidence="12" id="KW-1185">Reference proteome</keyword>
<feature type="domain" description="ABC transmembrane type-1" evidence="10">
    <location>
        <begin position="377"/>
        <end position="569"/>
    </location>
</feature>
<feature type="transmembrane region" description="Helical" evidence="8">
    <location>
        <begin position="121"/>
        <end position="141"/>
    </location>
</feature>
<evidence type="ECO:0000256" key="6">
    <source>
        <dbReference type="ARBA" id="ARBA00022989"/>
    </source>
</evidence>
<organism evidence="11 12">
    <name type="scientific">Pseudarthrobacter siccitolerans</name>
    <dbReference type="NCBI Taxonomy" id="861266"/>
    <lineage>
        <taxon>Bacteria</taxon>
        <taxon>Bacillati</taxon>
        <taxon>Actinomycetota</taxon>
        <taxon>Actinomycetes</taxon>
        <taxon>Micrococcales</taxon>
        <taxon>Micrococcaceae</taxon>
        <taxon>Pseudarthrobacter</taxon>
    </lineage>
</organism>
<dbReference type="CDD" id="cd06261">
    <property type="entry name" value="TM_PBP2"/>
    <property type="match status" value="2"/>
</dbReference>
<dbReference type="OrthoDB" id="9808619at2"/>
<keyword evidence="3" id="KW-1003">Cell membrane</keyword>
<feature type="transmembrane region" description="Helical" evidence="8">
    <location>
        <begin position="171"/>
        <end position="190"/>
    </location>
</feature>
<sequence length="581" mass="62707">MNSLMQDHGVDESDTGSVSPQGRAGQKPPRRFRARHAWTIGLVLFVLFVGALVVRPIYFIVDRSFLNDGYQTAFGDPFIWQAIWTTLVLTVASVALALVLGTALAWFALRLPPRLRWMSTLPVLSILLPSVASITGWIFLFSPRVGFANTLLRELPWWSDLSAGPIDVYTTPWIILSTGLQIAAFVYLFMSAGFQGINADLIEAAEVSGSSKAEVFFRVTLPLVRPAFVYATATSILLALGQFTAPLLLGRNLSIEVITTRIFRYLNSVPVDFNAAAALGAPLVVIGILIVFGQRALLGNQSRFVTHGGKGFRPVGRSSLAGAFWIGAYTLFTAILPLAAITIVALSPRWSAEIVPSSYTLEHFADALATPAILDSVQNSLVYSLVAILIATPIGFLCSAVLVYGRRFRPIQAILDIFVAMPLGIPGTIFGLGFLLAYSSAPLNLYGTPWVVIAVYVTLMIPFATRLQTSAMLSLGMQYIEASQVAGASIGRTTFHVLVPLMRTAFGGAAALMFLLLSHEFAASMLVRSPKTQVMGTQLYDELEFGSYSRVAVIAVIMTVVSLVGLAFAFLLGGKGALKRL</sequence>
<feature type="transmembrane region" description="Helical" evidence="8">
    <location>
        <begin position="78"/>
        <end position="109"/>
    </location>
</feature>
<name>A0A024H487_9MICC</name>
<evidence type="ECO:0000313" key="11">
    <source>
        <dbReference type="EMBL" id="CCQ46955.1"/>
    </source>
</evidence>
<evidence type="ECO:0000313" key="12">
    <source>
        <dbReference type="Proteomes" id="UP000035722"/>
    </source>
</evidence>
<dbReference type="RefSeq" id="WP_161799578.1">
    <property type="nucleotide sequence ID" value="NZ_CAQI01000046.1"/>
</dbReference>
<feature type="transmembrane region" description="Helical" evidence="8">
    <location>
        <begin position="547"/>
        <end position="572"/>
    </location>
</feature>
<dbReference type="GO" id="GO:0005886">
    <property type="term" value="C:plasma membrane"/>
    <property type="evidence" value="ECO:0007669"/>
    <property type="project" value="UniProtKB-SubCell"/>
</dbReference>
<dbReference type="PANTHER" id="PTHR43357:SF4">
    <property type="entry name" value="INNER MEMBRANE ABC TRANSPORTER PERMEASE PROTEIN YDCV"/>
    <property type="match status" value="1"/>
</dbReference>
<evidence type="ECO:0000256" key="5">
    <source>
        <dbReference type="ARBA" id="ARBA00022692"/>
    </source>
</evidence>
<keyword evidence="2 8" id="KW-0813">Transport</keyword>
<dbReference type="SUPFAM" id="SSF161098">
    <property type="entry name" value="MetI-like"/>
    <property type="match status" value="2"/>
</dbReference>
<dbReference type="EMBL" id="CAQI01000046">
    <property type="protein sequence ID" value="CCQ46955.1"/>
    <property type="molecule type" value="Genomic_DNA"/>
</dbReference>
<keyword evidence="7 8" id="KW-0472">Membrane</keyword>
<evidence type="ECO:0000256" key="1">
    <source>
        <dbReference type="ARBA" id="ARBA00004429"/>
    </source>
</evidence>
<dbReference type="Gene3D" id="1.10.3720.10">
    <property type="entry name" value="MetI-like"/>
    <property type="match status" value="2"/>
</dbReference>
<dbReference type="Proteomes" id="UP000035722">
    <property type="component" value="Unassembled WGS sequence"/>
</dbReference>
<evidence type="ECO:0000259" key="10">
    <source>
        <dbReference type="PROSITE" id="PS50928"/>
    </source>
</evidence>
<feature type="region of interest" description="Disordered" evidence="9">
    <location>
        <begin position="1"/>
        <end position="30"/>
    </location>
</feature>
<dbReference type="AlphaFoldDB" id="A0A024H487"/>
<feature type="transmembrane region" description="Helical" evidence="8">
    <location>
        <begin position="275"/>
        <end position="298"/>
    </location>
</feature>